<feature type="chain" id="PRO_5015611981" description="histidine kinase" evidence="8">
    <location>
        <begin position="35"/>
        <end position="621"/>
    </location>
</feature>
<feature type="domain" description="Histidine kinase/HSP90-like ATPase" evidence="9">
    <location>
        <begin position="535"/>
        <end position="620"/>
    </location>
</feature>
<dbReference type="Pfam" id="PF02518">
    <property type="entry name" value="HATPase_c"/>
    <property type="match status" value="1"/>
</dbReference>
<dbReference type="InterPro" id="IPR008979">
    <property type="entry name" value="Galactose-bd-like_sf"/>
</dbReference>
<dbReference type="AlphaFoldDB" id="A0A2S9H3K5"/>
<keyword evidence="6" id="KW-0175">Coiled coil</keyword>
<feature type="transmembrane region" description="Helical" evidence="7">
    <location>
        <begin position="286"/>
        <end position="304"/>
    </location>
</feature>
<dbReference type="InterPro" id="IPR003594">
    <property type="entry name" value="HATPase_dom"/>
</dbReference>
<keyword evidence="7" id="KW-1133">Transmembrane helix</keyword>
<keyword evidence="4 10" id="KW-0418">Kinase</keyword>
<dbReference type="CDD" id="cd16917">
    <property type="entry name" value="HATPase_UhpB-NarQ-NarX-like"/>
    <property type="match status" value="1"/>
</dbReference>
<protein>
    <recommendedName>
        <fullName evidence="2">histidine kinase</fullName>
        <ecNumber evidence="2">2.7.13.3</ecNumber>
    </recommendedName>
</protein>
<reference evidence="10 11" key="1">
    <citation type="submission" date="2018-02" db="EMBL/GenBank/DDBJ databases">
        <title>Solimicrobium silvestre gen. nov., sp. nov., isolated from alpine forest soil.</title>
        <authorList>
            <person name="Margesin R."/>
            <person name="Albuquerque L."/>
            <person name="Zhang D.-C."/>
            <person name="Froufe H.J.C."/>
            <person name="Severino R."/>
            <person name="Roxo I."/>
            <person name="Egas C."/>
            <person name="Da Costa M.S."/>
        </authorList>
    </citation>
    <scope>NUCLEOTIDE SEQUENCE [LARGE SCALE GENOMIC DNA]</scope>
    <source>
        <strain evidence="10 11">S20-91</strain>
    </source>
</reference>
<name>A0A2S9H3K5_9BURK</name>
<dbReference type="SUPFAM" id="SSF55874">
    <property type="entry name" value="ATPase domain of HSP90 chaperone/DNA topoisomerase II/histidine kinase"/>
    <property type="match status" value="1"/>
</dbReference>
<dbReference type="EMBL" id="PUGF01000002">
    <property type="protein sequence ID" value="PRC94550.1"/>
    <property type="molecule type" value="Genomic_DNA"/>
</dbReference>
<keyword evidence="11" id="KW-1185">Reference proteome</keyword>
<keyword evidence="3" id="KW-0808">Transferase</keyword>
<proteinExistence type="predicted"/>
<dbReference type="InterPro" id="IPR036890">
    <property type="entry name" value="HATPase_C_sf"/>
</dbReference>
<keyword evidence="8" id="KW-0732">Signal</keyword>
<dbReference type="Gene3D" id="3.30.565.10">
    <property type="entry name" value="Histidine kinase-like ATPase, C-terminal domain"/>
    <property type="match status" value="1"/>
</dbReference>
<evidence type="ECO:0000256" key="1">
    <source>
        <dbReference type="ARBA" id="ARBA00000085"/>
    </source>
</evidence>
<dbReference type="OrthoDB" id="9147043at2"/>
<evidence type="ECO:0000256" key="5">
    <source>
        <dbReference type="ARBA" id="ARBA00023012"/>
    </source>
</evidence>
<sequence length="621" mass="70452">MKPQNWAFSAPDCRGAVNLLATLFLVFCCTLAQAQEQVNAQQSVSRIKQAEFIISDSPTIPPASANWQPVLLPHHVPKPADFELIHYWYKTTFEVKAGSEPLWMLFPQLLSGGDVYVNGALIGEKPSASKRAQVRWYLPELWLIPPLSLHEGSNEIEVKLAIREPFTSFGEIDIGPEKMQRNTFNQLLFWEDTTADISTALCMLAGIFIIIFWARRPQEKLYGMFGVCVLFWGLRTLLLRTPVVSIDFFLLWRFSYYFTTAGFIVLISIFMLKFSDRNNIVYNRVLIGYWFIGCTAFLAIGMPIRHFLEAFWLTGFLPLNLYAVACILIYAARQRTHNAVSMGLAILFALGLSVHDLAVQEAWVDWPEIYLMHLGIPAFLLVMIGILLDRFLDSLAQVESVNEQLELRVAAREVELKQSYEQLGKLGRAHAATEERHRIMQDMHDGVGTQLLSTLMMAQSEELPQKTMVALLQECLDDMRLVIDSLSPDDCDLLPVLGNFRFRMEARFRAIGLNFEWRNHSIPDELELEPDAGLQVLRILQEALANTLKHSQAKNVIVELFFYPHSLCIRIIDDGVGFVEATQSKGRGMINMRARAQKIGASFKIKHTSPGTEVVLDIPLL</sequence>
<dbReference type="PANTHER" id="PTHR24421">
    <property type="entry name" value="NITRATE/NITRITE SENSOR PROTEIN NARX-RELATED"/>
    <property type="match status" value="1"/>
</dbReference>
<dbReference type="InterPro" id="IPR050482">
    <property type="entry name" value="Sensor_HK_TwoCompSys"/>
</dbReference>
<dbReference type="RefSeq" id="WP_105530276.1">
    <property type="nucleotide sequence ID" value="NZ_PUGF01000002.1"/>
</dbReference>
<evidence type="ECO:0000313" key="10">
    <source>
        <dbReference type="EMBL" id="PRC94550.1"/>
    </source>
</evidence>
<dbReference type="SUPFAM" id="SSF49785">
    <property type="entry name" value="Galactose-binding domain-like"/>
    <property type="match status" value="1"/>
</dbReference>
<dbReference type="Proteomes" id="UP000237839">
    <property type="component" value="Unassembled WGS sequence"/>
</dbReference>
<gene>
    <name evidence="10" type="ORF">S2091_0553</name>
</gene>
<evidence type="ECO:0000256" key="2">
    <source>
        <dbReference type="ARBA" id="ARBA00012438"/>
    </source>
</evidence>
<dbReference type="Gene3D" id="2.60.120.260">
    <property type="entry name" value="Galactose-binding domain-like"/>
    <property type="match status" value="1"/>
</dbReference>
<evidence type="ECO:0000256" key="3">
    <source>
        <dbReference type="ARBA" id="ARBA00022679"/>
    </source>
</evidence>
<evidence type="ECO:0000259" key="9">
    <source>
        <dbReference type="Pfam" id="PF02518"/>
    </source>
</evidence>
<keyword evidence="7" id="KW-0472">Membrane</keyword>
<accession>A0A2S9H3K5</accession>
<dbReference type="Gene3D" id="1.20.5.1930">
    <property type="match status" value="1"/>
</dbReference>
<evidence type="ECO:0000256" key="8">
    <source>
        <dbReference type="SAM" id="SignalP"/>
    </source>
</evidence>
<feature type="coiled-coil region" evidence="6">
    <location>
        <begin position="388"/>
        <end position="415"/>
    </location>
</feature>
<feature type="transmembrane region" description="Helical" evidence="7">
    <location>
        <begin position="221"/>
        <end position="239"/>
    </location>
</feature>
<dbReference type="PANTHER" id="PTHR24421:SF10">
    <property type="entry name" value="NITRATE_NITRITE SENSOR PROTEIN NARQ"/>
    <property type="match status" value="1"/>
</dbReference>
<feature type="transmembrane region" description="Helical" evidence="7">
    <location>
        <begin position="310"/>
        <end position="332"/>
    </location>
</feature>
<organism evidence="10 11">
    <name type="scientific">Solimicrobium silvestre</name>
    <dbReference type="NCBI Taxonomy" id="2099400"/>
    <lineage>
        <taxon>Bacteria</taxon>
        <taxon>Pseudomonadati</taxon>
        <taxon>Pseudomonadota</taxon>
        <taxon>Betaproteobacteria</taxon>
        <taxon>Burkholderiales</taxon>
        <taxon>Oxalobacteraceae</taxon>
        <taxon>Solimicrobium</taxon>
    </lineage>
</organism>
<feature type="transmembrane region" description="Helical" evidence="7">
    <location>
        <begin position="197"/>
        <end position="214"/>
    </location>
</feature>
<dbReference type="GO" id="GO:0000160">
    <property type="term" value="P:phosphorelay signal transduction system"/>
    <property type="evidence" value="ECO:0007669"/>
    <property type="project" value="UniProtKB-KW"/>
</dbReference>
<comment type="catalytic activity">
    <reaction evidence="1">
        <text>ATP + protein L-histidine = ADP + protein N-phospho-L-histidine.</text>
        <dbReference type="EC" id="2.7.13.3"/>
    </reaction>
</comment>
<evidence type="ECO:0000256" key="6">
    <source>
        <dbReference type="SAM" id="Coils"/>
    </source>
</evidence>
<evidence type="ECO:0000256" key="4">
    <source>
        <dbReference type="ARBA" id="ARBA00022777"/>
    </source>
</evidence>
<feature type="transmembrane region" description="Helical" evidence="7">
    <location>
        <begin position="254"/>
        <end position="274"/>
    </location>
</feature>
<dbReference type="GO" id="GO:0004673">
    <property type="term" value="F:protein histidine kinase activity"/>
    <property type="evidence" value="ECO:0007669"/>
    <property type="project" value="UniProtKB-EC"/>
</dbReference>
<keyword evidence="5" id="KW-0902">Two-component regulatory system</keyword>
<feature type="transmembrane region" description="Helical" evidence="7">
    <location>
        <begin position="370"/>
        <end position="388"/>
    </location>
</feature>
<dbReference type="EC" id="2.7.13.3" evidence="2"/>
<keyword evidence="7" id="KW-0812">Transmembrane</keyword>
<feature type="signal peptide" evidence="8">
    <location>
        <begin position="1"/>
        <end position="34"/>
    </location>
</feature>
<comment type="caution">
    <text evidence="10">The sequence shown here is derived from an EMBL/GenBank/DDBJ whole genome shotgun (WGS) entry which is preliminary data.</text>
</comment>
<evidence type="ECO:0000313" key="11">
    <source>
        <dbReference type="Proteomes" id="UP000237839"/>
    </source>
</evidence>
<evidence type="ECO:0000256" key="7">
    <source>
        <dbReference type="SAM" id="Phobius"/>
    </source>
</evidence>
<feature type="transmembrane region" description="Helical" evidence="7">
    <location>
        <begin position="339"/>
        <end position="358"/>
    </location>
</feature>